<sequence>MSISSQPNIRPTLWRRLGCRDMIIATRIYPTDDDNVQRQILCPGFNAQQVTISGDENALWAYRKPGGGVSGTTSRRHSVGVVQSRRPTMVGFNASGNDGQDELTRPSVFQTQNFGRGGLMLSDDGLAADLGVLSLGRKDNGHTSIQHPPASPPHFLSTLHCLAAHLPLTASRHSNISTSTYPGAYLSGGGGNQQLSLTARFIPGRGIQYLPQQGNGVSSFTRTTSTGPSALPTSPASPTTGRAIPPQQGPFHPQQIQHRTSDAAVPGFSDLGRGVPPSAVPASWPLFVLEFKANRTDLVHLTDLGLDVRVVDLVTVDADRGKDLGKAVDDGITLKEVEEFQREKKERVGFGDGCPMGAGGPQSGASGKREINPKMIYGKAQPQDTQCVLRPVFVVIHAHRRGPPIMPEQGSAKEAANGEYQWLYKTRIWMASLQGLVGYEQRCPLNQ</sequence>
<proteinExistence type="predicted"/>
<gene>
    <name evidence="1" type="ORF">BV22DRAFT_1188351</name>
</gene>
<protein>
    <submittedName>
        <fullName evidence="1">Uncharacterized protein</fullName>
    </submittedName>
</protein>
<keyword evidence="2" id="KW-1185">Reference proteome</keyword>
<dbReference type="EMBL" id="MU267117">
    <property type="protein sequence ID" value="KAH7917331.1"/>
    <property type="molecule type" value="Genomic_DNA"/>
</dbReference>
<evidence type="ECO:0000313" key="2">
    <source>
        <dbReference type="Proteomes" id="UP000790709"/>
    </source>
</evidence>
<reference evidence="1" key="1">
    <citation type="journal article" date="2021" name="New Phytol.">
        <title>Evolutionary innovations through gain and loss of genes in the ectomycorrhizal Boletales.</title>
        <authorList>
            <person name="Wu G."/>
            <person name="Miyauchi S."/>
            <person name="Morin E."/>
            <person name="Kuo A."/>
            <person name="Drula E."/>
            <person name="Varga T."/>
            <person name="Kohler A."/>
            <person name="Feng B."/>
            <person name="Cao Y."/>
            <person name="Lipzen A."/>
            <person name="Daum C."/>
            <person name="Hundley H."/>
            <person name="Pangilinan J."/>
            <person name="Johnson J."/>
            <person name="Barry K."/>
            <person name="LaButti K."/>
            <person name="Ng V."/>
            <person name="Ahrendt S."/>
            <person name="Min B."/>
            <person name="Choi I.G."/>
            <person name="Park H."/>
            <person name="Plett J.M."/>
            <person name="Magnuson J."/>
            <person name="Spatafora J.W."/>
            <person name="Nagy L.G."/>
            <person name="Henrissat B."/>
            <person name="Grigoriev I.V."/>
            <person name="Yang Z.L."/>
            <person name="Xu J."/>
            <person name="Martin F.M."/>
        </authorList>
    </citation>
    <scope>NUCLEOTIDE SEQUENCE</scope>
    <source>
        <strain evidence="1">KUC20120723A-06</strain>
    </source>
</reference>
<comment type="caution">
    <text evidence="1">The sequence shown here is derived from an EMBL/GenBank/DDBJ whole genome shotgun (WGS) entry which is preliminary data.</text>
</comment>
<accession>A0ACB8AUW5</accession>
<organism evidence="1 2">
    <name type="scientific">Leucogyrophana mollusca</name>
    <dbReference type="NCBI Taxonomy" id="85980"/>
    <lineage>
        <taxon>Eukaryota</taxon>
        <taxon>Fungi</taxon>
        <taxon>Dikarya</taxon>
        <taxon>Basidiomycota</taxon>
        <taxon>Agaricomycotina</taxon>
        <taxon>Agaricomycetes</taxon>
        <taxon>Agaricomycetidae</taxon>
        <taxon>Boletales</taxon>
        <taxon>Boletales incertae sedis</taxon>
        <taxon>Leucogyrophana</taxon>
    </lineage>
</organism>
<dbReference type="Proteomes" id="UP000790709">
    <property type="component" value="Unassembled WGS sequence"/>
</dbReference>
<name>A0ACB8AUW5_9AGAM</name>
<evidence type="ECO:0000313" key="1">
    <source>
        <dbReference type="EMBL" id="KAH7917331.1"/>
    </source>
</evidence>